<dbReference type="VEuPathDB" id="FungiDB:FUN_020631"/>
<gene>
    <name evidence="1" type="ORF">RhiirA5_427061</name>
</gene>
<organism evidence="1 2">
    <name type="scientific">Rhizophagus irregularis</name>
    <dbReference type="NCBI Taxonomy" id="588596"/>
    <lineage>
        <taxon>Eukaryota</taxon>
        <taxon>Fungi</taxon>
        <taxon>Fungi incertae sedis</taxon>
        <taxon>Mucoromycota</taxon>
        <taxon>Glomeromycotina</taxon>
        <taxon>Glomeromycetes</taxon>
        <taxon>Glomerales</taxon>
        <taxon>Glomeraceae</taxon>
        <taxon>Rhizophagus</taxon>
    </lineage>
</organism>
<dbReference type="Proteomes" id="UP000232722">
    <property type="component" value="Unassembled WGS sequence"/>
</dbReference>
<name>A0A2N0P316_9GLOM</name>
<dbReference type="EMBL" id="LLXJ01001667">
    <property type="protein sequence ID" value="PKC01216.1"/>
    <property type="molecule type" value="Genomic_DNA"/>
</dbReference>
<reference evidence="1 2" key="1">
    <citation type="submission" date="2016-04" db="EMBL/GenBank/DDBJ databases">
        <title>Genome analyses suggest a sexual origin of heterokaryosis in a supposedly ancient asexual fungus.</title>
        <authorList>
            <person name="Ropars J."/>
            <person name="Sedzielewska K."/>
            <person name="Noel J."/>
            <person name="Charron P."/>
            <person name="Farinelli L."/>
            <person name="Marton T."/>
            <person name="Kruger M."/>
            <person name="Pelin A."/>
            <person name="Brachmann A."/>
            <person name="Corradi N."/>
        </authorList>
    </citation>
    <scope>NUCLEOTIDE SEQUENCE [LARGE SCALE GENOMIC DNA]</scope>
    <source>
        <strain evidence="1 2">A5</strain>
    </source>
</reference>
<dbReference type="PANTHER" id="PTHR35871">
    <property type="entry name" value="EXPRESSED PROTEIN"/>
    <property type="match status" value="1"/>
</dbReference>
<evidence type="ECO:0000313" key="1">
    <source>
        <dbReference type="EMBL" id="PKC01216.1"/>
    </source>
</evidence>
<sequence>MPKFEGENLEVLINSILQENEHLHILVTYDENTFHSNDRRQSGWAPHGEQPLHKKGKGKAIHVSDFLCETIGRLQLNEKQKLLEKMINISHEARVIMNPGTNNDSWWNIKLLVQQIIDHVIPIIEATHPRVVAIFAFDNSTSHGAFSSDTLIANRMNVKPGGKQSKMKNTVFNGNVQYMNYPDNFPDESLHGKPKGMRQILHEHQLLKPGLKGFCKNKDSTDNQCLANRYSRDNCDYTWNGLQQIVFITLKHVSSSKIRAYARKSYRYMDAYRKVLNVKQAEYTVKKYKRHRIIPNNILQNII</sequence>
<dbReference type="VEuPathDB" id="FungiDB:RhiirA1_324965"/>
<protein>
    <submittedName>
        <fullName evidence="1">Uncharacterized protein</fullName>
    </submittedName>
</protein>
<evidence type="ECO:0000313" key="2">
    <source>
        <dbReference type="Proteomes" id="UP000232722"/>
    </source>
</evidence>
<dbReference type="PANTHER" id="PTHR35871:SF1">
    <property type="entry name" value="CXC1-LIKE CYSTEINE CLUSTER ASSOCIATED WITH KDZ TRANSPOSASES DOMAIN-CONTAINING PROTEIN"/>
    <property type="match status" value="1"/>
</dbReference>
<accession>A0A2N0P316</accession>
<dbReference type="AlphaFoldDB" id="A0A2N0P316"/>
<reference evidence="1 2" key="2">
    <citation type="submission" date="2017-09" db="EMBL/GenBank/DDBJ databases">
        <title>Extensive intraspecific genome diversity in a model arbuscular mycorrhizal fungus.</title>
        <authorList>
            <person name="Chen E.C."/>
            <person name="Morin E."/>
            <person name="Beaudet D."/>
            <person name="Noel J."/>
            <person name="Ndikumana S."/>
            <person name="Charron P."/>
            <person name="St-Onge C."/>
            <person name="Giorgi J."/>
            <person name="Grigoriev I.V."/>
            <person name="Roux C."/>
            <person name="Martin F.M."/>
            <person name="Corradi N."/>
        </authorList>
    </citation>
    <scope>NUCLEOTIDE SEQUENCE [LARGE SCALE GENOMIC DNA]</scope>
    <source>
        <strain evidence="1 2">A5</strain>
    </source>
</reference>
<proteinExistence type="predicted"/>
<comment type="caution">
    <text evidence="1">The sequence shown here is derived from an EMBL/GenBank/DDBJ whole genome shotgun (WGS) entry which is preliminary data.</text>
</comment>